<dbReference type="Gene3D" id="1.10.3210.10">
    <property type="entry name" value="Hypothetical protein af1432"/>
    <property type="match status" value="1"/>
</dbReference>
<protein>
    <recommendedName>
        <fullName evidence="1">diguanylate cyclase</fullName>
        <ecNumber evidence="1">2.7.7.65</ecNumber>
    </recommendedName>
</protein>
<dbReference type="EC" id="2.7.7.65" evidence="1"/>
<evidence type="ECO:0000256" key="2">
    <source>
        <dbReference type="ARBA" id="ARBA00034247"/>
    </source>
</evidence>
<dbReference type="InterPro" id="IPR050469">
    <property type="entry name" value="Diguanylate_Cyclase"/>
</dbReference>
<dbReference type="SUPFAM" id="SSF109604">
    <property type="entry name" value="HD-domain/PDEase-like"/>
    <property type="match status" value="1"/>
</dbReference>
<evidence type="ECO:0000313" key="6">
    <source>
        <dbReference type="EMBL" id="SDE64848.1"/>
    </source>
</evidence>
<dbReference type="Gene3D" id="3.30.70.270">
    <property type="match status" value="1"/>
</dbReference>
<dbReference type="InterPro" id="IPR043128">
    <property type="entry name" value="Rev_trsase/Diguanyl_cyclase"/>
</dbReference>
<comment type="catalytic activity">
    <reaction evidence="2">
        <text>2 GTP = 3',3'-c-di-GMP + 2 diphosphate</text>
        <dbReference type="Rhea" id="RHEA:24898"/>
        <dbReference type="ChEBI" id="CHEBI:33019"/>
        <dbReference type="ChEBI" id="CHEBI:37565"/>
        <dbReference type="ChEBI" id="CHEBI:58805"/>
        <dbReference type="EC" id="2.7.7.65"/>
    </reaction>
</comment>
<dbReference type="PANTHER" id="PTHR45138:SF9">
    <property type="entry name" value="DIGUANYLATE CYCLASE DGCM-RELATED"/>
    <property type="match status" value="1"/>
</dbReference>
<dbReference type="CDD" id="cd01949">
    <property type="entry name" value="GGDEF"/>
    <property type="match status" value="1"/>
</dbReference>
<keyword evidence="7" id="KW-1185">Reference proteome</keyword>
<dbReference type="AlphaFoldDB" id="A0A1G7EMC2"/>
<evidence type="ECO:0000313" key="7">
    <source>
        <dbReference type="Proteomes" id="UP000243205"/>
    </source>
</evidence>
<proteinExistence type="predicted"/>
<organism evidence="6 7">
    <name type="scientific">Desulfuromonas thiophila</name>
    <dbReference type="NCBI Taxonomy" id="57664"/>
    <lineage>
        <taxon>Bacteria</taxon>
        <taxon>Pseudomonadati</taxon>
        <taxon>Thermodesulfobacteriota</taxon>
        <taxon>Desulfuromonadia</taxon>
        <taxon>Desulfuromonadales</taxon>
        <taxon>Desulfuromonadaceae</taxon>
        <taxon>Desulfuromonas</taxon>
    </lineage>
</organism>
<dbReference type="PANTHER" id="PTHR45138">
    <property type="entry name" value="REGULATORY COMPONENTS OF SENSORY TRANSDUCTION SYSTEM"/>
    <property type="match status" value="1"/>
</dbReference>
<dbReference type="STRING" id="57664.SAMN05661003_1224"/>
<dbReference type="SUPFAM" id="SSF55073">
    <property type="entry name" value="Nucleotide cyclase"/>
    <property type="match status" value="1"/>
</dbReference>
<name>A0A1G7EMC2_9BACT</name>
<keyword evidence="3" id="KW-0175">Coiled coil</keyword>
<dbReference type="GO" id="GO:1902201">
    <property type="term" value="P:negative regulation of bacterial-type flagellum-dependent cell motility"/>
    <property type="evidence" value="ECO:0007669"/>
    <property type="project" value="TreeGrafter"/>
</dbReference>
<dbReference type="Pfam" id="PF00990">
    <property type="entry name" value="GGDEF"/>
    <property type="match status" value="1"/>
</dbReference>
<evidence type="ECO:0000259" key="5">
    <source>
        <dbReference type="PROSITE" id="PS51833"/>
    </source>
</evidence>
<dbReference type="RefSeq" id="WP_092080437.1">
    <property type="nucleotide sequence ID" value="NZ_FNAQ01000022.1"/>
</dbReference>
<reference evidence="7" key="1">
    <citation type="submission" date="2016-10" db="EMBL/GenBank/DDBJ databases">
        <authorList>
            <person name="Varghese N."/>
            <person name="Submissions S."/>
        </authorList>
    </citation>
    <scope>NUCLEOTIDE SEQUENCE [LARGE SCALE GENOMIC DNA]</scope>
    <source>
        <strain evidence="7">DSM 8987</strain>
    </source>
</reference>
<dbReference type="Proteomes" id="UP000243205">
    <property type="component" value="Unassembled WGS sequence"/>
</dbReference>
<dbReference type="PROSITE" id="PS50887">
    <property type="entry name" value="GGDEF"/>
    <property type="match status" value="1"/>
</dbReference>
<dbReference type="EMBL" id="FNAQ01000022">
    <property type="protein sequence ID" value="SDE64848.1"/>
    <property type="molecule type" value="Genomic_DNA"/>
</dbReference>
<dbReference type="GO" id="GO:0005886">
    <property type="term" value="C:plasma membrane"/>
    <property type="evidence" value="ECO:0007669"/>
    <property type="project" value="TreeGrafter"/>
</dbReference>
<accession>A0A1G7EMC2</accession>
<dbReference type="GO" id="GO:0052621">
    <property type="term" value="F:diguanylate cyclase activity"/>
    <property type="evidence" value="ECO:0007669"/>
    <property type="project" value="UniProtKB-EC"/>
</dbReference>
<sequence length="516" mass="58569">MSEQEVLDYVLACDELPTLSTVASRLISMAAEEDTTISDIAGLISKDISLSTKILRVVNSSFYSFPQQIGTIHQAASILGTNAVRSLVLSFTFLKPDQMRGSGFDYATFWEQSLFEAVAARMLMTAIGAEDSEEGFVAGLLQNLGILILARAFPEKYPRVEQRINEQQQDRCAAEQDIIGADHTFIGSEVVKRWGFPEALILPLRYHHEPHRCKTTSSALRQLCNLVYLAGLLAEVRDADKPDEALGFFKKQVRLKLNLQEKTLERFLEQVHTEVEDTAKFFDLKISPQKSIAEILQIANAKLSVLNLTYEQMNRALIEKTVQLEMLTKELEKKNTLLERLAHIDGLTEAYNHRYFQNQLDREIKRADRNEDVLSLVMVDIDHFKKFNDNHGHQAGDQVLRQFCDLCRSTIREYDLFARYGGEEFVIVLPQTDAETANEVAEKLRSVIASHSFSIEREHYHLTASFGVADLKPVRDGFGKNELISRADEALYAAKKKGRNNVVVYSQKKKWFGRTP</sequence>
<dbReference type="Pfam" id="PF08668">
    <property type="entry name" value="HDOD"/>
    <property type="match status" value="1"/>
</dbReference>
<dbReference type="InterPro" id="IPR013976">
    <property type="entry name" value="HDOD"/>
</dbReference>
<dbReference type="InterPro" id="IPR029787">
    <property type="entry name" value="Nucleotide_cyclase"/>
</dbReference>
<feature type="domain" description="HDOD" evidence="5">
    <location>
        <begin position="16"/>
        <end position="210"/>
    </location>
</feature>
<evidence type="ECO:0000259" key="4">
    <source>
        <dbReference type="PROSITE" id="PS50887"/>
    </source>
</evidence>
<dbReference type="PROSITE" id="PS51833">
    <property type="entry name" value="HDOD"/>
    <property type="match status" value="1"/>
</dbReference>
<dbReference type="OrthoDB" id="9813903at2"/>
<dbReference type="FunFam" id="3.30.70.270:FF:000001">
    <property type="entry name" value="Diguanylate cyclase domain protein"/>
    <property type="match status" value="1"/>
</dbReference>
<dbReference type="InterPro" id="IPR000160">
    <property type="entry name" value="GGDEF_dom"/>
</dbReference>
<gene>
    <name evidence="6" type="ORF">SAMN05661003_1224</name>
</gene>
<dbReference type="SMART" id="SM00267">
    <property type="entry name" value="GGDEF"/>
    <property type="match status" value="1"/>
</dbReference>
<evidence type="ECO:0000256" key="3">
    <source>
        <dbReference type="SAM" id="Coils"/>
    </source>
</evidence>
<dbReference type="GO" id="GO:0043709">
    <property type="term" value="P:cell adhesion involved in single-species biofilm formation"/>
    <property type="evidence" value="ECO:0007669"/>
    <property type="project" value="TreeGrafter"/>
</dbReference>
<feature type="domain" description="GGDEF" evidence="4">
    <location>
        <begin position="372"/>
        <end position="507"/>
    </location>
</feature>
<feature type="coiled-coil region" evidence="3">
    <location>
        <begin position="310"/>
        <end position="344"/>
    </location>
</feature>
<evidence type="ECO:0000256" key="1">
    <source>
        <dbReference type="ARBA" id="ARBA00012528"/>
    </source>
</evidence>
<dbReference type="NCBIfam" id="TIGR00254">
    <property type="entry name" value="GGDEF"/>
    <property type="match status" value="1"/>
</dbReference>